<comment type="caution">
    <text evidence="1">The sequence shown here is derived from an EMBL/GenBank/DDBJ whole genome shotgun (WGS) entry which is preliminary data.</text>
</comment>
<protein>
    <submittedName>
        <fullName evidence="1">Uncharacterized protein</fullName>
    </submittedName>
</protein>
<dbReference type="AlphaFoldDB" id="A0A024GF10"/>
<name>A0A024GF10_9STRA</name>
<accession>A0A024GF10</accession>
<gene>
    <name evidence="1" type="ORF">BN9_057160</name>
</gene>
<organism evidence="1 2">
    <name type="scientific">Albugo candida</name>
    <dbReference type="NCBI Taxonomy" id="65357"/>
    <lineage>
        <taxon>Eukaryota</taxon>
        <taxon>Sar</taxon>
        <taxon>Stramenopiles</taxon>
        <taxon>Oomycota</taxon>
        <taxon>Peronosporomycetes</taxon>
        <taxon>Albuginales</taxon>
        <taxon>Albuginaceae</taxon>
        <taxon>Albugo</taxon>
    </lineage>
</organism>
<dbReference type="Proteomes" id="UP000053237">
    <property type="component" value="Unassembled WGS sequence"/>
</dbReference>
<dbReference type="InParanoid" id="A0A024GF10"/>
<keyword evidence="2" id="KW-1185">Reference proteome</keyword>
<reference evidence="1 2" key="1">
    <citation type="submission" date="2012-05" db="EMBL/GenBank/DDBJ databases">
        <title>Recombination and specialization in a pathogen metapopulation.</title>
        <authorList>
            <person name="Gardiner A."/>
            <person name="Kemen E."/>
            <person name="Schultz-Larsen T."/>
            <person name="MacLean D."/>
            <person name="Van Oosterhout C."/>
            <person name="Jones J.D.G."/>
        </authorList>
    </citation>
    <scope>NUCLEOTIDE SEQUENCE [LARGE SCALE GENOMIC DNA]</scope>
    <source>
        <strain evidence="1 2">Ac Nc2</strain>
    </source>
</reference>
<sequence>MDPVKEAEWKLSVIDIGQPRDAVHQIMSLLDALDRSNTAVPKGFADDVVIRIMKENYRLDLLTVAKLVECLKRYGAVPHRVLEEQAVHSIRNLPRGVPISILLDIMKNVHFNGGNYNSAREAKVIYFFENCPSDTSEETIKRSLSSVTHNGVLSGKVQDAVAICRLRSLQPGAGNSEIEKIVNKVKHDGVVSHSVLEQEAIYRLNNLPSDTPFPTIVEILVNMEKRGVNFDQSYEDAINIIENLPARVPISIVSELVEHSAERRFNERIRNAETRYKWKYCPPDTSKQQIEHYLDSKKQKGCVLSRGLQDAVAICRLRILQPGAGNSEIEKIVKEVTNNGVVSHSVLEQEAIYRLNNLPSGTPFPTIYNILVNAEKRGVNFDPNSEQAIRIIQNLPPHLPAWISMRLVKYVSSKFDDEYEKRARVAEICYELRYCSPHTSEEKIQKYLESVEEKNGGVLSREAQDAAAICRLRSLRTGADDSEIRNILKEVTNNGVVSHSVLEQEAIYRLDNLPSGTPLSTIMKILTNVYYYANLYKELGLQAIHIVQNLPPDVPSRIVKMILKIAKDQPDYEKRAREEEVIYVLKKCPSTTPYDTIQWMLKFVTYGDFISRSVRDAGAIFRLRCVPQNTERSEIDKILKAVKHNDAISPSVLKQEALHRLLGHSSGSTYDLMKILQDVEKYAISEKQQHEEEIEQRVKNPSWNILENVNAKEIKRSSSL</sequence>
<proteinExistence type="predicted"/>
<dbReference type="EMBL" id="CAIX01000081">
    <property type="protein sequence ID" value="CCI44892.1"/>
    <property type="molecule type" value="Genomic_DNA"/>
</dbReference>
<evidence type="ECO:0000313" key="1">
    <source>
        <dbReference type="EMBL" id="CCI44892.1"/>
    </source>
</evidence>
<evidence type="ECO:0000313" key="2">
    <source>
        <dbReference type="Proteomes" id="UP000053237"/>
    </source>
</evidence>